<evidence type="ECO:0000256" key="5">
    <source>
        <dbReference type="ARBA" id="ARBA00022989"/>
    </source>
</evidence>
<sequence>MALLQGRLLFTAVTVLTCLGFLLIGYDNGLMGGLVNSKSFTHSFNNPSPTITGLIVAIYEVGCFVGSVLTALFGESIGRKKSILIGVLIMIIGAVLQASSYSRTQLIVARVVSGVGMGWINSTVPVFQAEFSPKATRGLYVCMQLSTLNLGIFLAYWIDYGFTQSYSSSFAWRIPCILQCMFLLPMLALLALVPESPRWLASHAEPASSLSVLQRLHSYHRSDDALTSVHTKIIKTVEHERVLGTGSWKELLHNDEIQSQRRFLIACAIQSFQQLGGINSLIYYSNTLFKESLNFSEHLSALMSGFLQTWFFVASFIPWLLIDRVGRRPLLLSCISLMAATMVVQTGLIYNVQNKTSIARGCGIGAAAMLFLFEGFFTIGFQATVWVYPSEILPLRLRARGSAVSTACNWIFNYMIVQITPIAINRIGYRTYIIFAVLNTCWLPFIYFFFPETKGLELEDVDRLFMKGDKAKMRLEEGLRGSTVSEHAEKNEDTGR</sequence>
<evidence type="ECO:0000256" key="4">
    <source>
        <dbReference type="ARBA" id="ARBA00022692"/>
    </source>
</evidence>
<feature type="transmembrane region" description="Helical" evidence="8">
    <location>
        <begin position="329"/>
        <end position="352"/>
    </location>
</feature>
<dbReference type="InterPro" id="IPR036259">
    <property type="entry name" value="MFS_trans_sf"/>
</dbReference>
<feature type="transmembrane region" description="Helical" evidence="8">
    <location>
        <begin position="170"/>
        <end position="193"/>
    </location>
</feature>
<dbReference type="OrthoDB" id="6133115at2759"/>
<evidence type="ECO:0000313" key="10">
    <source>
        <dbReference type="EMBL" id="TVY48314.1"/>
    </source>
</evidence>
<dbReference type="Pfam" id="PF00083">
    <property type="entry name" value="Sugar_tr"/>
    <property type="match status" value="1"/>
</dbReference>
<keyword evidence="10" id="KW-0762">Sugar transport</keyword>
<feature type="transmembrane region" description="Helical" evidence="8">
    <location>
        <begin position="139"/>
        <end position="158"/>
    </location>
</feature>
<dbReference type="PANTHER" id="PTHR48022">
    <property type="entry name" value="PLASTIDIC GLUCOSE TRANSPORTER 4"/>
    <property type="match status" value="1"/>
</dbReference>
<keyword evidence="5 8" id="KW-1133">Transmembrane helix</keyword>
<organism evidence="10 11">
    <name type="scientific">Lachnellula occidentalis</name>
    <dbReference type="NCBI Taxonomy" id="215460"/>
    <lineage>
        <taxon>Eukaryota</taxon>
        <taxon>Fungi</taxon>
        <taxon>Dikarya</taxon>
        <taxon>Ascomycota</taxon>
        <taxon>Pezizomycotina</taxon>
        <taxon>Leotiomycetes</taxon>
        <taxon>Helotiales</taxon>
        <taxon>Lachnaceae</taxon>
        <taxon>Lachnellula</taxon>
    </lineage>
</organism>
<dbReference type="InterPro" id="IPR003663">
    <property type="entry name" value="Sugar/inositol_transpt"/>
</dbReference>
<dbReference type="PANTHER" id="PTHR48022:SF28">
    <property type="entry name" value="MAJOR FACILITATOR SUPERFAMILY (MFS) PROFILE DOMAIN-CONTAINING PROTEIN-RELATED"/>
    <property type="match status" value="1"/>
</dbReference>
<accession>A0A8H8S7M5</accession>
<proteinExistence type="inferred from homology"/>
<evidence type="ECO:0000256" key="7">
    <source>
        <dbReference type="RuleBase" id="RU003346"/>
    </source>
</evidence>
<dbReference type="PROSITE" id="PS00217">
    <property type="entry name" value="SUGAR_TRANSPORT_2"/>
    <property type="match status" value="1"/>
</dbReference>
<comment type="similarity">
    <text evidence="2 7">Belongs to the major facilitator superfamily. Sugar transporter (TC 2.A.1.1) family.</text>
</comment>
<keyword evidence="6 8" id="KW-0472">Membrane</keyword>
<name>A0A8H8S7M5_9HELO</name>
<gene>
    <name evidence="10" type="primary">STL1_5</name>
    <name evidence="10" type="ORF">LOCC1_G001965</name>
</gene>
<dbReference type="InterPro" id="IPR005828">
    <property type="entry name" value="MFS_sugar_transport-like"/>
</dbReference>
<dbReference type="EMBL" id="QGMI01000051">
    <property type="protein sequence ID" value="TVY48314.1"/>
    <property type="molecule type" value="Genomic_DNA"/>
</dbReference>
<dbReference type="SUPFAM" id="SSF103473">
    <property type="entry name" value="MFS general substrate transporter"/>
    <property type="match status" value="1"/>
</dbReference>
<feature type="transmembrane region" description="Helical" evidence="8">
    <location>
        <begin position="53"/>
        <end position="74"/>
    </location>
</feature>
<keyword evidence="3 7" id="KW-0813">Transport</keyword>
<evidence type="ECO:0000256" key="8">
    <source>
        <dbReference type="SAM" id="Phobius"/>
    </source>
</evidence>
<dbReference type="PROSITE" id="PS50850">
    <property type="entry name" value="MFS"/>
    <property type="match status" value="1"/>
</dbReference>
<comment type="caution">
    <text evidence="10">The sequence shown here is derived from an EMBL/GenBank/DDBJ whole genome shotgun (WGS) entry which is preliminary data.</text>
</comment>
<protein>
    <submittedName>
        <fullName evidence="10">Sugar transporter</fullName>
    </submittedName>
</protein>
<dbReference type="InterPro" id="IPR050360">
    <property type="entry name" value="MFS_Sugar_Transporters"/>
</dbReference>
<dbReference type="AlphaFoldDB" id="A0A8H8S7M5"/>
<feature type="transmembrane region" description="Helical" evidence="8">
    <location>
        <begin position="364"/>
        <end position="388"/>
    </location>
</feature>
<feature type="transmembrane region" description="Helical" evidence="8">
    <location>
        <begin position="83"/>
        <end position="101"/>
    </location>
</feature>
<dbReference type="Proteomes" id="UP000443090">
    <property type="component" value="Unassembled WGS sequence"/>
</dbReference>
<dbReference type="FunFam" id="1.20.1250.20:FF:000090">
    <property type="entry name" value="MFS sugar transporter, putative"/>
    <property type="match status" value="1"/>
</dbReference>
<dbReference type="PRINTS" id="PR00171">
    <property type="entry name" value="SUGRTRNSPORT"/>
</dbReference>
<keyword evidence="4 8" id="KW-0812">Transmembrane</keyword>
<keyword evidence="11" id="KW-1185">Reference proteome</keyword>
<feature type="domain" description="Major facilitator superfamily (MFS) profile" evidence="9">
    <location>
        <begin position="13"/>
        <end position="454"/>
    </location>
</feature>
<dbReference type="InterPro" id="IPR005829">
    <property type="entry name" value="Sugar_transporter_CS"/>
</dbReference>
<evidence type="ECO:0000313" key="11">
    <source>
        <dbReference type="Proteomes" id="UP000443090"/>
    </source>
</evidence>
<feature type="transmembrane region" description="Helical" evidence="8">
    <location>
        <begin position="305"/>
        <end position="322"/>
    </location>
</feature>
<dbReference type="GO" id="GO:0005351">
    <property type="term" value="F:carbohydrate:proton symporter activity"/>
    <property type="evidence" value="ECO:0007669"/>
    <property type="project" value="TreeGrafter"/>
</dbReference>
<evidence type="ECO:0000259" key="9">
    <source>
        <dbReference type="PROSITE" id="PS50850"/>
    </source>
</evidence>
<dbReference type="Gene3D" id="1.20.1250.20">
    <property type="entry name" value="MFS general substrate transporter like domains"/>
    <property type="match status" value="1"/>
</dbReference>
<dbReference type="InterPro" id="IPR020846">
    <property type="entry name" value="MFS_dom"/>
</dbReference>
<comment type="subcellular location">
    <subcellularLocation>
        <location evidence="1">Membrane</location>
        <topology evidence="1">Multi-pass membrane protein</topology>
    </subcellularLocation>
</comment>
<evidence type="ECO:0000256" key="3">
    <source>
        <dbReference type="ARBA" id="ARBA00022448"/>
    </source>
</evidence>
<evidence type="ECO:0000256" key="6">
    <source>
        <dbReference type="ARBA" id="ARBA00023136"/>
    </source>
</evidence>
<evidence type="ECO:0000256" key="2">
    <source>
        <dbReference type="ARBA" id="ARBA00010992"/>
    </source>
</evidence>
<feature type="transmembrane region" description="Helical" evidence="8">
    <location>
        <begin position="432"/>
        <end position="450"/>
    </location>
</feature>
<dbReference type="GO" id="GO:0016020">
    <property type="term" value="C:membrane"/>
    <property type="evidence" value="ECO:0007669"/>
    <property type="project" value="UniProtKB-SubCell"/>
</dbReference>
<reference evidence="10 11" key="1">
    <citation type="submission" date="2018-05" db="EMBL/GenBank/DDBJ databases">
        <title>Genome sequencing and assembly of the regulated plant pathogen Lachnellula willkommii and related sister species for the development of diagnostic species identification markers.</title>
        <authorList>
            <person name="Giroux E."/>
            <person name="Bilodeau G."/>
        </authorList>
    </citation>
    <scope>NUCLEOTIDE SEQUENCE [LARGE SCALE GENOMIC DNA]</scope>
    <source>
        <strain evidence="10 11">CBS 160.35</strain>
    </source>
</reference>
<evidence type="ECO:0000256" key="1">
    <source>
        <dbReference type="ARBA" id="ARBA00004141"/>
    </source>
</evidence>
<dbReference type="NCBIfam" id="TIGR00879">
    <property type="entry name" value="SP"/>
    <property type="match status" value="1"/>
</dbReference>
<feature type="transmembrane region" description="Helical" evidence="8">
    <location>
        <begin position="107"/>
        <end position="127"/>
    </location>
</feature>
<feature type="transmembrane region" description="Helical" evidence="8">
    <location>
        <begin position="263"/>
        <end position="285"/>
    </location>
</feature>